<comment type="caution">
    <text evidence="3">The sequence shown here is derived from an EMBL/GenBank/DDBJ whole genome shotgun (WGS) entry which is preliminary data.</text>
</comment>
<reference evidence="4 5" key="1">
    <citation type="submission" date="2018-11" db="EMBL/GenBank/DDBJ databases">
        <title>Sequencing the genomes of 1000 actinobacteria strains.</title>
        <authorList>
            <person name="Klenk H.-P."/>
        </authorList>
    </citation>
    <scope>NUCLEOTIDE SEQUENCE [LARGE SCALE GENOMIC DNA]</scope>
    <source>
        <strain evidence="2 5">DSM 44780</strain>
        <strain evidence="3 4">DSM 44781</strain>
    </source>
</reference>
<sequence>MALPDGMAVRPAAAEDAAAVCALLNQVDEIEIGRAETELDEVESELRGEGVDLAQDSWLLHDADGKLVGYGLVRDRSGGERIDLDQYLLPDQLAGGLHLFDLMEARAVELARRNGADRAVLHLLLNAEPTTDTGAMRDRGWRLARRHHALRRDVSPETDPLPEPPAGVRLRDCTQEADRRTAHRLHQRTFAEHYDFKPRSYEQWLADINADTVDWTRVWVAELDGHGDVAVLRTGVRLPTLAWAFNIGVLPEARGRGLGGYLLRHFFAVHAADGRAAVGLGVDTENATGAPELYRKHGMEVDFSVDTWALVLPTA</sequence>
<keyword evidence="4" id="KW-1185">Reference proteome</keyword>
<dbReference type="Proteomes" id="UP000266906">
    <property type="component" value="Unassembled WGS sequence"/>
</dbReference>
<name>A0A3N4RYS8_9ACTN</name>
<keyword evidence="3" id="KW-0689">Ribosomal protein</keyword>
<evidence type="ECO:0000313" key="5">
    <source>
        <dbReference type="Proteomes" id="UP000267408"/>
    </source>
</evidence>
<dbReference type="SUPFAM" id="SSF55729">
    <property type="entry name" value="Acyl-CoA N-acyltransferases (Nat)"/>
    <property type="match status" value="2"/>
</dbReference>
<keyword evidence="3" id="KW-0687">Ribonucleoprotein</keyword>
<protein>
    <submittedName>
        <fullName evidence="3">Ribosomal protein S18 acetylase RimI-like enzyme</fullName>
    </submittedName>
</protein>
<dbReference type="InterPro" id="IPR000182">
    <property type="entry name" value="GNAT_dom"/>
</dbReference>
<evidence type="ECO:0000313" key="4">
    <source>
        <dbReference type="Proteomes" id="UP000266906"/>
    </source>
</evidence>
<evidence type="ECO:0000313" key="2">
    <source>
        <dbReference type="EMBL" id="ROR45764.1"/>
    </source>
</evidence>
<dbReference type="OrthoDB" id="9799092at2"/>
<dbReference type="AlphaFoldDB" id="A0A3N4RYS8"/>
<dbReference type="EMBL" id="RJVJ01000001">
    <property type="protein sequence ID" value="ROR45764.1"/>
    <property type="molecule type" value="Genomic_DNA"/>
</dbReference>
<evidence type="ECO:0000259" key="1">
    <source>
        <dbReference type="PROSITE" id="PS51186"/>
    </source>
</evidence>
<dbReference type="Proteomes" id="UP000267408">
    <property type="component" value="Unassembled WGS sequence"/>
</dbReference>
<dbReference type="GO" id="GO:0016747">
    <property type="term" value="F:acyltransferase activity, transferring groups other than amino-acyl groups"/>
    <property type="evidence" value="ECO:0007669"/>
    <property type="project" value="InterPro"/>
</dbReference>
<dbReference type="CDD" id="cd04301">
    <property type="entry name" value="NAT_SF"/>
    <property type="match status" value="1"/>
</dbReference>
<dbReference type="RefSeq" id="WP_123557890.1">
    <property type="nucleotide sequence ID" value="NZ_RJVJ01000001.1"/>
</dbReference>
<dbReference type="PROSITE" id="PS51186">
    <property type="entry name" value="GNAT"/>
    <property type="match status" value="1"/>
</dbReference>
<dbReference type="InterPro" id="IPR016181">
    <property type="entry name" value="Acyl_CoA_acyltransferase"/>
</dbReference>
<accession>A0A3N4RYS8</accession>
<evidence type="ECO:0000313" key="3">
    <source>
        <dbReference type="EMBL" id="RPE36119.1"/>
    </source>
</evidence>
<dbReference type="GO" id="GO:0005840">
    <property type="term" value="C:ribosome"/>
    <property type="evidence" value="ECO:0007669"/>
    <property type="project" value="UniProtKB-KW"/>
</dbReference>
<accession>A0A8G1UMQ0</accession>
<proteinExistence type="predicted"/>
<dbReference type="Pfam" id="PF13508">
    <property type="entry name" value="Acetyltransf_7"/>
    <property type="match status" value="1"/>
</dbReference>
<gene>
    <name evidence="3" type="ORF">EDD38_4486</name>
    <name evidence="2" type="ORF">EDD39_4011</name>
</gene>
<dbReference type="Gene3D" id="3.40.630.30">
    <property type="match status" value="1"/>
</dbReference>
<organism evidence="3 4">
    <name type="scientific">Kitasatospora cineracea</name>
    <dbReference type="NCBI Taxonomy" id="88074"/>
    <lineage>
        <taxon>Bacteria</taxon>
        <taxon>Bacillati</taxon>
        <taxon>Actinomycetota</taxon>
        <taxon>Actinomycetes</taxon>
        <taxon>Kitasatosporales</taxon>
        <taxon>Streptomycetaceae</taxon>
        <taxon>Kitasatospora</taxon>
    </lineage>
</organism>
<feature type="domain" description="N-acetyltransferase" evidence="1">
    <location>
        <begin position="168"/>
        <end position="315"/>
    </location>
</feature>
<dbReference type="EMBL" id="RKQG01000001">
    <property type="protein sequence ID" value="RPE36119.1"/>
    <property type="molecule type" value="Genomic_DNA"/>
</dbReference>